<evidence type="ECO:0000313" key="2">
    <source>
        <dbReference type="Proteomes" id="UP000006258"/>
    </source>
</evidence>
<keyword evidence="2" id="KW-1185">Reference proteome</keyword>
<organism evidence="1 2">
    <name type="scientific">Sphingobacterium spiritivorum ATCC 33861</name>
    <dbReference type="NCBI Taxonomy" id="525373"/>
    <lineage>
        <taxon>Bacteria</taxon>
        <taxon>Pseudomonadati</taxon>
        <taxon>Bacteroidota</taxon>
        <taxon>Sphingobacteriia</taxon>
        <taxon>Sphingobacteriales</taxon>
        <taxon>Sphingobacteriaceae</taxon>
        <taxon>Sphingobacterium</taxon>
    </lineage>
</organism>
<dbReference type="EMBL" id="ACHA02000012">
    <property type="protein sequence ID" value="EFK55961.1"/>
    <property type="molecule type" value="Genomic_DNA"/>
</dbReference>
<protein>
    <submittedName>
        <fullName evidence="1">Uncharacterized protein</fullName>
    </submittedName>
</protein>
<evidence type="ECO:0000313" key="1">
    <source>
        <dbReference type="EMBL" id="EFK55961.1"/>
    </source>
</evidence>
<dbReference type="eggNOG" id="ENOG5030WXF">
    <property type="taxonomic scope" value="Bacteria"/>
</dbReference>
<gene>
    <name evidence="1" type="ORF">HMPREF0766_13164</name>
</gene>
<accession>D7VQB0</accession>
<dbReference type="AlphaFoldDB" id="D7VQB0"/>
<proteinExistence type="predicted"/>
<name>D7VQB0_SPHSI</name>
<dbReference type="STRING" id="525373.HMPREF0766_13164"/>
<dbReference type="HOGENOM" id="CLU_833948_0_0_10"/>
<sequence length="333" mass="37144">MKRIFVFALTICLAGQTYAQKRTRDFLLMSPSEKVETSLYNAIDVIDNRDFKENLGIIQVGLLNSKAQVIPEIPLEKQIQQQLGFLVSGEKSDGALTLVIQKFAVAELTGAFSESGFFDFRASLFVKNKDKSYQRLATIDTAHINNGMDVTKGLLRHASYIVSHFLKDNLGKSPTDTIRYSQSQVLDFENIEKSKVTLYSNGIVNDGVYYDYLHFRDQLPQANVSLLNNDLTKGFYSPDSNGKLKRLKANRCYAVVVDGLAYISSEGTFYPLYKNDKDYFFNGLSRTTASASNVIAASVLFGALGAALAANNTEYYVTKIDFYNGSFIKVSKL</sequence>
<dbReference type="Proteomes" id="UP000006258">
    <property type="component" value="Unassembled WGS sequence"/>
</dbReference>
<comment type="caution">
    <text evidence="1">The sequence shown here is derived from an EMBL/GenBank/DDBJ whole genome shotgun (WGS) entry which is preliminary data.</text>
</comment>
<dbReference type="RefSeq" id="WP_002994150.1">
    <property type="nucleotide sequence ID" value="NZ_GL379770.1"/>
</dbReference>
<dbReference type="GeneID" id="95427280"/>
<reference evidence="1" key="1">
    <citation type="submission" date="2010-07" db="EMBL/GenBank/DDBJ databases">
        <authorList>
            <person name="Muzny D."/>
            <person name="Qin X."/>
            <person name="Buhay C."/>
            <person name="Dugan-Rocha S."/>
            <person name="Ding Y."/>
            <person name="Chen G."/>
            <person name="Hawes A."/>
            <person name="Holder M."/>
            <person name="Jhangiani S."/>
            <person name="Johnson A."/>
            <person name="Khan Z."/>
            <person name="Li Z."/>
            <person name="Liu W."/>
            <person name="Liu X."/>
            <person name="Perez L."/>
            <person name="Shen H."/>
            <person name="Wang Q."/>
            <person name="Watt J."/>
            <person name="Xi L."/>
            <person name="Xin Y."/>
            <person name="Zhou J."/>
            <person name="Deng J."/>
            <person name="Jiang H."/>
            <person name="Liu Y."/>
            <person name="Qu J."/>
            <person name="Song X.-Z."/>
            <person name="Zhang L."/>
            <person name="Villasana D."/>
            <person name="Johnson A."/>
            <person name="Liu J."/>
            <person name="Liyanage D."/>
            <person name="Lorensuhewa L."/>
            <person name="Robinson T."/>
            <person name="Song A."/>
            <person name="Song B.-B."/>
            <person name="Dinh H."/>
            <person name="Thornton R."/>
            <person name="Coyle M."/>
            <person name="Francisco L."/>
            <person name="Jackson L."/>
            <person name="Javaid M."/>
            <person name="Korchina V."/>
            <person name="Kovar C."/>
            <person name="Mata R."/>
            <person name="Mathew T."/>
            <person name="Ngo R."/>
            <person name="Nguyen L."/>
            <person name="Nguyen N."/>
            <person name="Okwuonu G."/>
            <person name="Ongeri F."/>
            <person name="Pham C."/>
            <person name="Simmons D."/>
            <person name="Wilczek-Boney K."/>
            <person name="Hale W."/>
            <person name="Jakkamsetti A."/>
            <person name="Pham P."/>
            <person name="Ruth R."/>
            <person name="San Lucas F."/>
            <person name="Warren J."/>
            <person name="Zhang J."/>
            <person name="Zhao Z."/>
            <person name="Zhou C."/>
            <person name="Zhu D."/>
            <person name="Lee S."/>
            <person name="Bess C."/>
            <person name="Blankenburg K."/>
            <person name="Forbes L."/>
            <person name="Fu Q."/>
            <person name="Gubbala S."/>
            <person name="Hirani K."/>
            <person name="Jayaseelan J.C."/>
            <person name="Lara F."/>
            <person name="Munidasa M."/>
            <person name="Palculict T."/>
            <person name="Patil S."/>
            <person name="Pu L.-L."/>
            <person name="Saada N."/>
            <person name="Tang L."/>
            <person name="Weissenberger G."/>
            <person name="Zhu Y."/>
            <person name="Hemphill L."/>
            <person name="Shang Y."/>
            <person name="Youmans B."/>
            <person name="Ayvaz T."/>
            <person name="Ross M."/>
            <person name="Santibanez J."/>
            <person name="Aqrawi P."/>
            <person name="Gross S."/>
            <person name="Joshi V."/>
            <person name="Fowler G."/>
            <person name="Nazareth L."/>
            <person name="Reid J."/>
            <person name="Worley K."/>
            <person name="Petrosino J."/>
            <person name="Highlander S."/>
            <person name="Gibbs R."/>
        </authorList>
    </citation>
    <scope>NUCLEOTIDE SEQUENCE [LARGE SCALE GENOMIC DNA]</scope>
    <source>
        <strain evidence="1">ATCC 33861</strain>
    </source>
</reference>